<comment type="caution">
    <text evidence="2">The sequence shown here is derived from an EMBL/GenBank/DDBJ whole genome shotgun (WGS) entry which is preliminary data.</text>
</comment>
<feature type="transmembrane region" description="Helical" evidence="1">
    <location>
        <begin position="143"/>
        <end position="163"/>
    </location>
</feature>
<evidence type="ECO:0000313" key="2">
    <source>
        <dbReference type="EMBL" id="MXP45611.1"/>
    </source>
</evidence>
<feature type="transmembrane region" description="Helical" evidence="1">
    <location>
        <begin position="103"/>
        <end position="131"/>
    </location>
</feature>
<reference evidence="2 3" key="1">
    <citation type="submission" date="2019-12" db="EMBL/GenBank/DDBJ databases">
        <title>Genomic-based taxomic classification of the family Erythrobacteraceae.</title>
        <authorList>
            <person name="Xu L."/>
        </authorList>
    </citation>
    <scope>NUCLEOTIDE SEQUENCE [LARGE SCALE GENOMIC DNA]</scope>
    <source>
        <strain evidence="2 3">KCTC 42453</strain>
    </source>
</reference>
<name>A0A845B2Y0_9SPHN</name>
<dbReference type="Proteomes" id="UP000431922">
    <property type="component" value="Unassembled WGS sequence"/>
</dbReference>
<evidence type="ECO:0008006" key="4">
    <source>
        <dbReference type="Google" id="ProtNLM"/>
    </source>
</evidence>
<gene>
    <name evidence="2" type="ORF">GRI65_14250</name>
</gene>
<organism evidence="2 3">
    <name type="scientific">Allopontixanthobacter sediminis</name>
    <dbReference type="NCBI Taxonomy" id="1689985"/>
    <lineage>
        <taxon>Bacteria</taxon>
        <taxon>Pseudomonadati</taxon>
        <taxon>Pseudomonadota</taxon>
        <taxon>Alphaproteobacteria</taxon>
        <taxon>Sphingomonadales</taxon>
        <taxon>Erythrobacteraceae</taxon>
        <taxon>Allopontixanthobacter</taxon>
    </lineage>
</organism>
<sequence length="198" mass="19730">MEISARSAGQMAALALLVIVVTQALYMVNSSAGLGIATSIIWTIEAVGFMVMAVFAMVALARRASAPVVWASIALGGIFNVIQVGIGLAMFGPLQEAGDASAAAFQAVLAGAFFFYFAGKFLFGIAAIVLGMALLKGPIAARVIAGLAILSGLAAVVLNAVAMGVGMDMVFAAGAAGTAAALFAAIAVLTTGRQSIVS</sequence>
<evidence type="ECO:0000256" key="1">
    <source>
        <dbReference type="SAM" id="Phobius"/>
    </source>
</evidence>
<keyword evidence="1" id="KW-0812">Transmembrane</keyword>
<feature type="transmembrane region" description="Helical" evidence="1">
    <location>
        <begin position="12"/>
        <end position="28"/>
    </location>
</feature>
<protein>
    <recommendedName>
        <fullName evidence="4">Thiamine biosynthesis protein ThiC</fullName>
    </recommendedName>
</protein>
<keyword evidence="1" id="KW-1133">Transmembrane helix</keyword>
<dbReference type="AlphaFoldDB" id="A0A845B2Y0"/>
<dbReference type="OrthoDB" id="6383392at2"/>
<dbReference type="RefSeq" id="WP_160757249.1">
    <property type="nucleotide sequence ID" value="NZ_WTYL01000004.1"/>
</dbReference>
<keyword evidence="3" id="KW-1185">Reference proteome</keyword>
<evidence type="ECO:0000313" key="3">
    <source>
        <dbReference type="Proteomes" id="UP000431922"/>
    </source>
</evidence>
<proteinExistence type="predicted"/>
<accession>A0A845B2Y0</accession>
<feature type="transmembrane region" description="Helical" evidence="1">
    <location>
        <begin position="40"/>
        <end position="61"/>
    </location>
</feature>
<feature type="transmembrane region" description="Helical" evidence="1">
    <location>
        <begin position="68"/>
        <end position="91"/>
    </location>
</feature>
<dbReference type="EMBL" id="WTYL01000004">
    <property type="protein sequence ID" value="MXP45611.1"/>
    <property type="molecule type" value="Genomic_DNA"/>
</dbReference>
<feature type="transmembrane region" description="Helical" evidence="1">
    <location>
        <begin position="169"/>
        <end position="189"/>
    </location>
</feature>
<keyword evidence="1" id="KW-0472">Membrane</keyword>